<keyword evidence="5" id="KW-1185">Reference proteome</keyword>
<feature type="transmembrane region" description="Helical" evidence="2">
    <location>
        <begin position="12"/>
        <end position="29"/>
    </location>
</feature>
<dbReference type="Pfam" id="PF01757">
    <property type="entry name" value="Acyl_transf_3"/>
    <property type="match status" value="1"/>
</dbReference>
<feature type="transmembrane region" description="Helical" evidence="2">
    <location>
        <begin position="250"/>
        <end position="268"/>
    </location>
</feature>
<keyword evidence="4" id="KW-0808">Transferase</keyword>
<feature type="domain" description="Acyltransferase 3" evidence="3">
    <location>
        <begin position="8"/>
        <end position="338"/>
    </location>
</feature>
<dbReference type="EC" id="2.3.-.-" evidence="4"/>
<evidence type="ECO:0000313" key="4">
    <source>
        <dbReference type="EMBL" id="MFC1406848.1"/>
    </source>
</evidence>
<keyword evidence="4" id="KW-0012">Acyltransferase</keyword>
<organism evidence="4 5">
    <name type="scientific">Streptacidiphilus cavernicola</name>
    <dbReference type="NCBI Taxonomy" id="3342716"/>
    <lineage>
        <taxon>Bacteria</taxon>
        <taxon>Bacillati</taxon>
        <taxon>Actinomycetota</taxon>
        <taxon>Actinomycetes</taxon>
        <taxon>Kitasatosporales</taxon>
        <taxon>Streptomycetaceae</taxon>
        <taxon>Streptacidiphilus</taxon>
    </lineage>
</organism>
<feature type="transmembrane region" description="Helical" evidence="2">
    <location>
        <begin position="218"/>
        <end position="238"/>
    </location>
</feature>
<evidence type="ECO:0000256" key="2">
    <source>
        <dbReference type="SAM" id="Phobius"/>
    </source>
</evidence>
<dbReference type="RefSeq" id="WP_084713362.1">
    <property type="nucleotide sequence ID" value="NZ_JBHEZZ010000034.1"/>
</dbReference>
<dbReference type="EMBL" id="JBHEZZ010000034">
    <property type="protein sequence ID" value="MFC1406848.1"/>
    <property type="molecule type" value="Genomic_DNA"/>
</dbReference>
<feature type="transmembrane region" description="Helical" evidence="2">
    <location>
        <begin position="49"/>
        <end position="73"/>
    </location>
</feature>
<feature type="transmembrane region" description="Helical" evidence="2">
    <location>
        <begin position="128"/>
        <end position="150"/>
    </location>
</feature>
<keyword evidence="2" id="KW-1133">Transmembrane helix</keyword>
<keyword evidence="2" id="KW-0812">Transmembrane</keyword>
<feature type="compositionally biased region" description="Basic and acidic residues" evidence="1">
    <location>
        <begin position="378"/>
        <end position="387"/>
    </location>
</feature>
<keyword evidence="2" id="KW-0472">Membrane</keyword>
<evidence type="ECO:0000313" key="5">
    <source>
        <dbReference type="Proteomes" id="UP001592528"/>
    </source>
</evidence>
<gene>
    <name evidence="4" type="ORF">ACEZDJ_36740</name>
</gene>
<feature type="region of interest" description="Disordered" evidence="1">
    <location>
        <begin position="349"/>
        <end position="387"/>
    </location>
</feature>
<reference evidence="4 5" key="1">
    <citation type="submission" date="2024-09" db="EMBL/GenBank/DDBJ databases">
        <authorList>
            <person name="Lee S.D."/>
        </authorList>
    </citation>
    <scope>NUCLEOTIDE SEQUENCE [LARGE SCALE GENOMIC DNA]</scope>
    <source>
        <strain evidence="4 5">N1-5</strain>
    </source>
</reference>
<sequence length="387" mass="41935">MDRDRLPSLTGLRFWAALLVVAYHLSRQYHRLPLVSSLVWYGRDGVTFFFVLSGFVLAWSYAGAAAVPARVFYRRRFARVWPLHVLATGFALAVTAAAGGLLPWRAVLWSLPLLQAWAPSTVYGGNPAAWSLSAEAWFYLLLPALLRALLRRGDRALALLAAAACCAGVVLWLAGAYMGSPALRDWLLDYLPLTRTPQFLLGAVAGVAFRRGWRLRMAVGPAVAALVLWHLALVPWSAAVPESRWYGPYSGSQLLVAPLFAVLVLAAAGRDADGGRPGGTLSRPWMRRLGHWSFAWYLVHQTCLRLAPLLVGPPHGTAQAATGWVLVAALSLVLAGALHTWVERPLEAALRGRPRPADEPADGPPRGRGPGVPGPRSAADRSYSRSV</sequence>
<dbReference type="Proteomes" id="UP001592528">
    <property type="component" value="Unassembled WGS sequence"/>
</dbReference>
<protein>
    <submittedName>
        <fullName evidence="4">Acyltransferase family protein</fullName>
        <ecNumber evidence="4">2.3.-.-</ecNumber>
    </submittedName>
</protein>
<name>A0ABV6UZF4_9ACTN</name>
<evidence type="ECO:0000256" key="1">
    <source>
        <dbReference type="SAM" id="MobiDB-lite"/>
    </source>
</evidence>
<dbReference type="PANTHER" id="PTHR23028">
    <property type="entry name" value="ACETYLTRANSFERASE"/>
    <property type="match status" value="1"/>
</dbReference>
<feature type="transmembrane region" description="Helical" evidence="2">
    <location>
        <begin position="157"/>
        <end position="178"/>
    </location>
</feature>
<dbReference type="InterPro" id="IPR002656">
    <property type="entry name" value="Acyl_transf_3_dom"/>
</dbReference>
<evidence type="ECO:0000259" key="3">
    <source>
        <dbReference type="Pfam" id="PF01757"/>
    </source>
</evidence>
<feature type="transmembrane region" description="Helical" evidence="2">
    <location>
        <begin position="85"/>
        <end position="108"/>
    </location>
</feature>
<comment type="caution">
    <text evidence="4">The sequence shown here is derived from an EMBL/GenBank/DDBJ whole genome shotgun (WGS) entry which is preliminary data.</text>
</comment>
<accession>A0ABV6UZF4</accession>
<dbReference type="InterPro" id="IPR050879">
    <property type="entry name" value="Acyltransferase_3"/>
</dbReference>
<feature type="transmembrane region" description="Helical" evidence="2">
    <location>
        <begin position="323"/>
        <end position="342"/>
    </location>
</feature>
<proteinExistence type="predicted"/>
<dbReference type="GO" id="GO:0016746">
    <property type="term" value="F:acyltransferase activity"/>
    <property type="evidence" value="ECO:0007669"/>
    <property type="project" value="UniProtKB-KW"/>
</dbReference>